<feature type="region of interest" description="Disordered" evidence="1">
    <location>
        <begin position="29"/>
        <end position="60"/>
    </location>
</feature>
<name>A0ABX7NQ82_9BACT</name>
<evidence type="ECO:0000313" key="4">
    <source>
        <dbReference type="Proteomes" id="UP000662747"/>
    </source>
</evidence>
<dbReference type="EMBL" id="CP071090">
    <property type="protein sequence ID" value="QSQ19735.1"/>
    <property type="molecule type" value="Genomic_DNA"/>
</dbReference>
<feature type="signal peptide" evidence="2">
    <location>
        <begin position="1"/>
        <end position="20"/>
    </location>
</feature>
<protein>
    <submittedName>
        <fullName evidence="3">DUF4920 domain-containing protein</fullName>
    </submittedName>
</protein>
<feature type="compositionally biased region" description="Low complexity" evidence="1">
    <location>
        <begin position="39"/>
        <end position="56"/>
    </location>
</feature>
<proteinExistence type="predicted"/>
<dbReference type="Pfam" id="PF16267">
    <property type="entry name" value="DUF4920"/>
    <property type="match status" value="1"/>
</dbReference>
<keyword evidence="2" id="KW-0732">Signal</keyword>
<feature type="chain" id="PRO_5046091325" evidence="2">
    <location>
        <begin position="21"/>
        <end position="189"/>
    </location>
</feature>
<sequence>MSSLRTSLMLLVAVPLVALAGDKTPAKASKAAEDDCHHPAAAPEAAKAATPAAAPAQDGWKLTRGEPIKGTQVLKLADVLAKPQAHDGKTVLVEGTVRKACERKGCWMELSADAQDKSPGVRVTFKDYGFFVPLDSAGSKARVEGVVKVAELSDSRAQHYESEGAIVPRGADGKPREVQLVATGVELRR</sequence>
<keyword evidence="4" id="KW-1185">Reference proteome</keyword>
<organism evidence="3 4">
    <name type="scientific">Pyxidicoccus parkwayensis</name>
    <dbReference type="NCBI Taxonomy" id="2813578"/>
    <lineage>
        <taxon>Bacteria</taxon>
        <taxon>Pseudomonadati</taxon>
        <taxon>Myxococcota</taxon>
        <taxon>Myxococcia</taxon>
        <taxon>Myxococcales</taxon>
        <taxon>Cystobacterineae</taxon>
        <taxon>Myxococcaceae</taxon>
        <taxon>Pyxidicoccus</taxon>
    </lineage>
</organism>
<accession>A0ABX7NQ82</accession>
<evidence type="ECO:0000256" key="1">
    <source>
        <dbReference type="SAM" id="MobiDB-lite"/>
    </source>
</evidence>
<evidence type="ECO:0000313" key="3">
    <source>
        <dbReference type="EMBL" id="QSQ19735.1"/>
    </source>
</evidence>
<reference evidence="3 4" key="1">
    <citation type="submission" date="2021-02" db="EMBL/GenBank/DDBJ databases">
        <title>De Novo genome assembly of isolated myxobacteria.</title>
        <authorList>
            <person name="Stevens D.C."/>
        </authorList>
    </citation>
    <scope>NUCLEOTIDE SEQUENCE [LARGE SCALE GENOMIC DNA]</scope>
    <source>
        <strain evidence="4">SCPEA02</strain>
    </source>
</reference>
<dbReference type="Proteomes" id="UP000662747">
    <property type="component" value="Chromosome"/>
</dbReference>
<dbReference type="RefSeq" id="WP_206721318.1">
    <property type="nucleotide sequence ID" value="NZ_CP071090.1"/>
</dbReference>
<evidence type="ECO:0000256" key="2">
    <source>
        <dbReference type="SAM" id="SignalP"/>
    </source>
</evidence>
<gene>
    <name evidence="3" type="ORF">JY651_31170</name>
</gene>
<dbReference type="InterPro" id="IPR032577">
    <property type="entry name" value="DUF4920"/>
</dbReference>